<proteinExistence type="predicted"/>
<name>A0A078FYN7_BRANA</name>
<evidence type="ECO:0000313" key="2">
    <source>
        <dbReference type="Proteomes" id="UP000028999"/>
    </source>
</evidence>
<dbReference type="AlphaFoldDB" id="A0A078FYN7"/>
<sequence>MCPYGMVYSLIICSTSRTMLITSHMTMC</sequence>
<reference evidence="1 2" key="1">
    <citation type="journal article" date="2014" name="Science">
        <title>Plant genetics. Early allopolyploid evolution in the post-Neolithic Brassica napus oilseed genome.</title>
        <authorList>
            <person name="Chalhoub B."/>
            <person name="Denoeud F."/>
            <person name="Liu S."/>
            <person name="Parkin I.A."/>
            <person name="Tang H."/>
            <person name="Wang X."/>
            <person name="Chiquet J."/>
            <person name="Belcram H."/>
            <person name="Tong C."/>
            <person name="Samans B."/>
            <person name="Correa M."/>
            <person name="Da Silva C."/>
            <person name="Just J."/>
            <person name="Falentin C."/>
            <person name="Koh C.S."/>
            <person name="Le Clainche I."/>
            <person name="Bernard M."/>
            <person name="Bento P."/>
            <person name="Noel B."/>
            <person name="Labadie K."/>
            <person name="Alberti A."/>
            <person name="Charles M."/>
            <person name="Arnaud D."/>
            <person name="Guo H."/>
            <person name="Daviaud C."/>
            <person name="Alamery S."/>
            <person name="Jabbari K."/>
            <person name="Zhao M."/>
            <person name="Edger P.P."/>
            <person name="Chelaifa H."/>
            <person name="Tack D."/>
            <person name="Lassalle G."/>
            <person name="Mestiri I."/>
            <person name="Schnel N."/>
            <person name="Le Paslier M.C."/>
            <person name="Fan G."/>
            <person name="Renault V."/>
            <person name="Bayer P.E."/>
            <person name="Golicz A.A."/>
            <person name="Manoli S."/>
            <person name="Lee T.H."/>
            <person name="Thi V.H."/>
            <person name="Chalabi S."/>
            <person name="Hu Q."/>
            <person name="Fan C."/>
            <person name="Tollenaere R."/>
            <person name="Lu Y."/>
            <person name="Battail C."/>
            <person name="Shen J."/>
            <person name="Sidebottom C.H."/>
            <person name="Wang X."/>
            <person name="Canaguier A."/>
            <person name="Chauveau A."/>
            <person name="Berard A."/>
            <person name="Deniot G."/>
            <person name="Guan M."/>
            <person name="Liu Z."/>
            <person name="Sun F."/>
            <person name="Lim Y.P."/>
            <person name="Lyons E."/>
            <person name="Town C.D."/>
            <person name="Bancroft I."/>
            <person name="Wang X."/>
            <person name="Meng J."/>
            <person name="Ma J."/>
            <person name="Pires J.C."/>
            <person name="King G.J."/>
            <person name="Brunel D."/>
            <person name="Delourme R."/>
            <person name="Renard M."/>
            <person name="Aury J.M."/>
            <person name="Adams K.L."/>
            <person name="Batley J."/>
            <person name="Snowdon R.J."/>
            <person name="Tost J."/>
            <person name="Edwards D."/>
            <person name="Zhou Y."/>
            <person name="Hua W."/>
            <person name="Sharpe A.G."/>
            <person name="Paterson A.H."/>
            <person name="Guan C."/>
            <person name="Wincker P."/>
        </authorList>
    </citation>
    <scope>NUCLEOTIDE SEQUENCE [LARGE SCALE GENOMIC DNA]</scope>
    <source>
        <strain evidence="2">cv. Darmor-bzh</strain>
    </source>
</reference>
<protein>
    <submittedName>
        <fullName evidence="1">BnaA01g23370D protein</fullName>
    </submittedName>
</protein>
<accession>A0A078FYN7</accession>
<keyword evidence="2" id="KW-1185">Reference proteome</keyword>
<dbReference type="Proteomes" id="UP000028999">
    <property type="component" value="Unassembled WGS sequence"/>
</dbReference>
<organism evidence="1 2">
    <name type="scientific">Brassica napus</name>
    <name type="common">Rape</name>
    <dbReference type="NCBI Taxonomy" id="3708"/>
    <lineage>
        <taxon>Eukaryota</taxon>
        <taxon>Viridiplantae</taxon>
        <taxon>Streptophyta</taxon>
        <taxon>Embryophyta</taxon>
        <taxon>Tracheophyta</taxon>
        <taxon>Spermatophyta</taxon>
        <taxon>Magnoliopsida</taxon>
        <taxon>eudicotyledons</taxon>
        <taxon>Gunneridae</taxon>
        <taxon>Pentapetalae</taxon>
        <taxon>rosids</taxon>
        <taxon>malvids</taxon>
        <taxon>Brassicales</taxon>
        <taxon>Brassicaceae</taxon>
        <taxon>Brassiceae</taxon>
        <taxon>Brassica</taxon>
    </lineage>
</organism>
<dbReference type="EMBL" id="LK032082">
    <property type="protein sequence ID" value="CDY18076.1"/>
    <property type="molecule type" value="Genomic_DNA"/>
</dbReference>
<dbReference type="PaxDb" id="3708-A0A078FYN7"/>
<gene>
    <name evidence="1" type="primary">BnaA01g23370D</name>
    <name evidence="1" type="ORF">GSBRNA2T00002558001</name>
</gene>
<dbReference type="Gramene" id="CDY18076">
    <property type="protein sequence ID" value="CDY18076"/>
    <property type="gene ID" value="GSBRNA2T00002558001"/>
</dbReference>
<evidence type="ECO:0000313" key="1">
    <source>
        <dbReference type="EMBL" id="CDY18076.1"/>
    </source>
</evidence>